<keyword evidence="1" id="KW-1133">Transmembrane helix</keyword>
<dbReference type="Proteomes" id="UP000319040">
    <property type="component" value="Unassembled WGS sequence"/>
</dbReference>
<keyword evidence="1" id="KW-0812">Transmembrane</keyword>
<evidence type="ECO:0000313" key="3">
    <source>
        <dbReference type="Proteomes" id="UP000319040"/>
    </source>
</evidence>
<feature type="transmembrane region" description="Helical" evidence="1">
    <location>
        <begin position="12"/>
        <end position="30"/>
    </location>
</feature>
<protein>
    <recommendedName>
        <fullName evidence="4">SHOCT domain-containing protein</fullName>
    </recommendedName>
</protein>
<gene>
    <name evidence="2" type="ORF">SAMN06265379_101299</name>
</gene>
<proteinExistence type="predicted"/>
<reference evidence="2 3" key="1">
    <citation type="submission" date="2017-05" db="EMBL/GenBank/DDBJ databases">
        <authorList>
            <person name="Varghese N."/>
            <person name="Submissions S."/>
        </authorList>
    </citation>
    <scope>NUCLEOTIDE SEQUENCE [LARGE SCALE GENOMIC DNA]</scope>
    <source>
        <strain evidence="2 3">DSM 27040</strain>
    </source>
</reference>
<evidence type="ECO:0008006" key="4">
    <source>
        <dbReference type="Google" id="ProtNLM"/>
    </source>
</evidence>
<accession>A0A521APD9</accession>
<keyword evidence="3" id="KW-1185">Reference proteome</keyword>
<dbReference type="AlphaFoldDB" id="A0A521APD9"/>
<organism evidence="2 3">
    <name type="scientific">Saccharicrinis carchari</name>
    <dbReference type="NCBI Taxonomy" id="1168039"/>
    <lineage>
        <taxon>Bacteria</taxon>
        <taxon>Pseudomonadati</taxon>
        <taxon>Bacteroidota</taxon>
        <taxon>Bacteroidia</taxon>
        <taxon>Marinilabiliales</taxon>
        <taxon>Marinilabiliaceae</taxon>
        <taxon>Saccharicrinis</taxon>
    </lineage>
</organism>
<keyword evidence="1" id="KW-0472">Membrane</keyword>
<evidence type="ECO:0000256" key="1">
    <source>
        <dbReference type="SAM" id="Phobius"/>
    </source>
</evidence>
<dbReference type="EMBL" id="FXTB01000001">
    <property type="protein sequence ID" value="SMO36665.1"/>
    <property type="molecule type" value="Genomic_DNA"/>
</dbReference>
<name>A0A521APD9_SACCC</name>
<sequence length="88" mass="10427">MINMSNMTLSWIFGTLVLTGIIWVLIKTLYRRNRRELMHKKKIEIDVLTERYDRGDITKAEYDAGVEEINNRQKTVTINISEKKNINK</sequence>
<evidence type="ECO:0000313" key="2">
    <source>
        <dbReference type="EMBL" id="SMO36665.1"/>
    </source>
</evidence>